<keyword evidence="1" id="KW-0862">Zinc</keyword>
<evidence type="ECO:0000313" key="4">
    <source>
        <dbReference type="Proteomes" id="UP001557470"/>
    </source>
</evidence>
<dbReference type="InterPro" id="IPR011604">
    <property type="entry name" value="PDDEXK-like_dom_sf"/>
</dbReference>
<dbReference type="Proteomes" id="UP001557470">
    <property type="component" value="Unassembled WGS sequence"/>
</dbReference>
<name>A0ABD0W198_UMBPY</name>
<dbReference type="InterPro" id="IPR007527">
    <property type="entry name" value="Znf_SWIM"/>
</dbReference>
<dbReference type="AlphaFoldDB" id="A0ABD0W198"/>
<dbReference type="PROSITE" id="PS50966">
    <property type="entry name" value="ZF_SWIM"/>
    <property type="match status" value="1"/>
</dbReference>
<keyword evidence="1" id="KW-0863">Zinc-finger</keyword>
<dbReference type="Pfam" id="PF09588">
    <property type="entry name" value="YqaJ"/>
    <property type="match status" value="1"/>
</dbReference>
<evidence type="ECO:0000256" key="1">
    <source>
        <dbReference type="PROSITE-ProRule" id="PRU00325"/>
    </source>
</evidence>
<gene>
    <name evidence="3" type="ORF">UPYG_G00320090</name>
</gene>
<keyword evidence="4" id="KW-1185">Reference proteome</keyword>
<dbReference type="InterPro" id="IPR019080">
    <property type="entry name" value="YqaJ_viral_recombinase"/>
</dbReference>
<dbReference type="GO" id="GO:0006281">
    <property type="term" value="P:DNA repair"/>
    <property type="evidence" value="ECO:0007669"/>
    <property type="project" value="UniProtKB-ARBA"/>
</dbReference>
<dbReference type="SUPFAM" id="SSF52980">
    <property type="entry name" value="Restriction endonuclease-like"/>
    <property type="match status" value="1"/>
</dbReference>
<evidence type="ECO:0000259" key="2">
    <source>
        <dbReference type="PROSITE" id="PS50966"/>
    </source>
</evidence>
<accession>A0ABD0W198</accession>
<dbReference type="Gene3D" id="3.90.320.10">
    <property type="match status" value="1"/>
</dbReference>
<dbReference type="PANTHER" id="PTHR46609:SF7">
    <property type="match status" value="1"/>
</dbReference>
<feature type="domain" description="SWIM-type" evidence="2">
    <location>
        <begin position="1"/>
        <end position="23"/>
    </location>
</feature>
<comment type="caution">
    <text evidence="3">The sequence shown here is derived from an EMBL/GenBank/DDBJ whole genome shotgun (WGS) entry which is preliminary data.</text>
</comment>
<dbReference type="PANTHER" id="PTHR46609">
    <property type="entry name" value="EXONUCLEASE, PHAGE-TYPE/RECB, C-TERMINAL DOMAIN-CONTAINING PROTEIN"/>
    <property type="match status" value="1"/>
</dbReference>
<keyword evidence="1" id="KW-0479">Metal-binding</keyword>
<organism evidence="3 4">
    <name type="scientific">Umbra pygmaea</name>
    <name type="common">Eastern mudminnow</name>
    <dbReference type="NCBI Taxonomy" id="75934"/>
    <lineage>
        <taxon>Eukaryota</taxon>
        <taxon>Metazoa</taxon>
        <taxon>Chordata</taxon>
        <taxon>Craniata</taxon>
        <taxon>Vertebrata</taxon>
        <taxon>Euteleostomi</taxon>
        <taxon>Actinopterygii</taxon>
        <taxon>Neopterygii</taxon>
        <taxon>Teleostei</taxon>
        <taxon>Protacanthopterygii</taxon>
        <taxon>Esociformes</taxon>
        <taxon>Umbridae</taxon>
        <taxon>Umbra</taxon>
    </lineage>
</organism>
<dbReference type="CDD" id="cd22343">
    <property type="entry name" value="PDDEXK_lambda_exonuclease-like"/>
    <property type="match status" value="1"/>
</dbReference>
<protein>
    <recommendedName>
        <fullName evidence="2">SWIM-type domain-containing protein</fullName>
    </recommendedName>
</protein>
<sequence length="403" mass="45334">MSCSCSAGKALCNHIVALLFHSAHYVTMGFKTVPLPLSCTSELHTWHRPRTQGIAPEATNDMAVCKPVAKKKSVRAGVKCTLYRAYDGPIPDPHVMASAEKLKDIRPQPGICKLLHRLEGLNLVDSKFGPVPFGSVLSYQCPPEISRDIIKHPGASEFPQLPVEGYYFKFTIDFEPNYKQQCHLDSLIVSHEISAAIEAETQMQSECQLWSQVCKPRLTASRFREICHVRGELSAKALATCILRGTPQTAAMKRGLDLEPEILRQYSDFCDVSLKQCGVIIHPDSPHLAASPDAIVFCPTEAPPFGLAEVKSCDAENVSQVKHLITVKSQACLKKNHKYYYQVQGQLALSGLQWCDFITDTRTDFTVERIFRDEEIIHSMRQKLDHLYYNIYMDFFLSYKHKA</sequence>
<evidence type="ECO:0000313" key="3">
    <source>
        <dbReference type="EMBL" id="KAL0964165.1"/>
    </source>
</evidence>
<proteinExistence type="predicted"/>
<dbReference type="InterPro" id="IPR011335">
    <property type="entry name" value="Restrct_endonuc-II-like"/>
</dbReference>
<dbReference type="GO" id="GO:0008270">
    <property type="term" value="F:zinc ion binding"/>
    <property type="evidence" value="ECO:0007669"/>
    <property type="project" value="UniProtKB-KW"/>
</dbReference>
<reference evidence="3 4" key="1">
    <citation type="submission" date="2024-06" db="EMBL/GenBank/DDBJ databases">
        <authorList>
            <person name="Pan Q."/>
            <person name="Wen M."/>
            <person name="Jouanno E."/>
            <person name="Zahm M."/>
            <person name="Klopp C."/>
            <person name="Cabau C."/>
            <person name="Louis A."/>
            <person name="Berthelot C."/>
            <person name="Parey E."/>
            <person name="Roest Crollius H."/>
            <person name="Montfort J."/>
            <person name="Robinson-Rechavi M."/>
            <person name="Bouchez O."/>
            <person name="Lampietro C."/>
            <person name="Lopez Roques C."/>
            <person name="Donnadieu C."/>
            <person name="Postlethwait J."/>
            <person name="Bobe J."/>
            <person name="Verreycken H."/>
            <person name="Guiguen Y."/>
        </authorList>
    </citation>
    <scope>NUCLEOTIDE SEQUENCE [LARGE SCALE GENOMIC DNA]</scope>
    <source>
        <strain evidence="3">Up_M1</strain>
        <tissue evidence="3">Testis</tissue>
    </source>
</reference>
<dbReference type="EMBL" id="JAGEUA010000010">
    <property type="protein sequence ID" value="KAL0964165.1"/>
    <property type="molecule type" value="Genomic_DNA"/>
</dbReference>
<dbReference type="InterPro" id="IPR051703">
    <property type="entry name" value="NF-kappa-B_Signaling_Reg"/>
</dbReference>